<feature type="transmembrane region" description="Helical" evidence="7">
    <location>
        <begin position="132"/>
        <end position="161"/>
    </location>
</feature>
<feature type="transmembrane region" description="Helical" evidence="7">
    <location>
        <begin position="457"/>
        <end position="480"/>
    </location>
</feature>
<dbReference type="EMBL" id="JAFIQS010000005">
    <property type="protein sequence ID" value="KAG5169070.1"/>
    <property type="molecule type" value="Genomic_DNA"/>
</dbReference>
<dbReference type="PANTHER" id="PTHR10332:SF88">
    <property type="entry name" value="EQUILIBRATIVE NUCLEOSIDE TRANSPORTER 1, ISOFORM A"/>
    <property type="match status" value="1"/>
</dbReference>
<feature type="transmembrane region" description="Helical" evidence="7">
    <location>
        <begin position="96"/>
        <end position="112"/>
    </location>
</feature>
<feature type="transmembrane region" description="Helical" evidence="7">
    <location>
        <begin position="60"/>
        <end position="84"/>
    </location>
</feature>
<dbReference type="GO" id="GO:0005886">
    <property type="term" value="C:plasma membrane"/>
    <property type="evidence" value="ECO:0007669"/>
    <property type="project" value="TreeGrafter"/>
</dbReference>
<feature type="transmembrane region" description="Helical" evidence="7">
    <location>
        <begin position="343"/>
        <end position="366"/>
    </location>
</feature>
<protein>
    <recommendedName>
        <fullName evidence="9">Nucleoside transporter-domain-containing protein</fullName>
    </recommendedName>
</protein>
<reference evidence="8" key="1">
    <citation type="submission" date="2021-02" db="EMBL/GenBank/DDBJ databases">
        <title>Psilocybe cubensis genome.</title>
        <authorList>
            <person name="Mckernan K.J."/>
            <person name="Crawford S."/>
            <person name="Trippe A."/>
            <person name="Kane L.T."/>
            <person name="Mclaughlin S."/>
        </authorList>
    </citation>
    <scope>NUCLEOTIDE SEQUENCE [LARGE SCALE GENOMIC DNA]</scope>
    <source>
        <strain evidence="8">MGC-MH-2018</strain>
    </source>
</reference>
<evidence type="ECO:0000256" key="5">
    <source>
        <dbReference type="ARBA" id="ARBA00022989"/>
    </source>
</evidence>
<feature type="transmembrane region" description="Helical" evidence="7">
    <location>
        <begin position="167"/>
        <end position="189"/>
    </location>
</feature>
<feature type="transmembrane region" description="Helical" evidence="7">
    <location>
        <begin position="415"/>
        <end position="436"/>
    </location>
</feature>
<accession>A0A8H8CL59</accession>
<feature type="transmembrane region" description="Helical" evidence="7">
    <location>
        <begin position="378"/>
        <end position="395"/>
    </location>
</feature>
<dbReference type="Pfam" id="PF01733">
    <property type="entry name" value="Nucleoside_tran"/>
    <property type="match status" value="1"/>
</dbReference>
<dbReference type="GO" id="GO:0034257">
    <property type="term" value="F:nicotinamide riboside transmembrane transporter activity"/>
    <property type="evidence" value="ECO:0007669"/>
    <property type="project" value="TreeGrafter"/>
</dbReference>
<evidence type="ECO:0000256" key="7">
    <source>
        <dbReference type="SAM" id="Phobius"/>
    </source>
</evidence>
<keyword evidence="4 7" id="KW-0812">Transmembrane</keyword>
<gene>
    <name evidence="8" type="ORF">JR316_005626</name>
</gene>
<evidence type="ECO:0000313" key="8">
    <source>
        <dbReference type="EMBL" id="KAG5169070.1"/>
    </source>
</evidence>
<comment type="subcellular location">
    <subcellularLocation>
        <location evidence="1">Membrane</location>
        <topology evidence="1">Multi-pass membrane protein</topology>
    </subcellularLocation>
</comment>
<evidence type="ECO:0000256" key="1">
    <source>
        <dbReference type="ARBA" id="ARBA00004141"/>
    </source>
</evidence>
<feature type="transmembrane region" description="Helical" evidence="7">
    <location>
        <begin position="311"/>
        <end position="331"/>
    </location>
</feature>
<evidence type="ECO:0008006" key="9">
    <source>
        <dbReference type="Google" id="ProtNLM"/>
    </source>
</evidence>
<evidence type="ECO:0000256" key="3">
    <source>
        <dbReference type="ARBA" id="ARBA00022448"/>
    </source>
</evidence>
<keyword evidence="3" id="KW-0813">Transport</keyword>
<name>A0A8H8CL59_PSICU</name>
<keyword evidence="5 7" id="KW-1133">Transmembrane helix</keyword>
<dbReference type="AlphaFoldDB" id="A0A8H8CL59"/>
<proteinExistence type="inferred from homology"/>
<comment type="similarity">
    <text evidence="2">Belongs to the SLC29A/ENT transporter (TC 2.A.57) family.</text>
</comment>
<comment type="caution">
    <text evidence="8">The sequence shown here is derived from an EMBL/GenBank/DDBJ whole genome shotgun (WGS) entry which is preliminary data.</text>
</comment>
<dbReference type="InterPro" id="IPR002259">
    <property type="entry name" value="Eqnu_transpt"/>
</dbReference>
<keyword evidence="6 7" id="KW-0472">Membrane</keyword>
<dbReference type="PANTHER" id="PTHR10332">
    <property type="entry name" value="EQUILIBRATIVE NUCLEOSIDE TRANSPORTER"/>
    <property type="match status" value="1"/>
</dbReference>
<feature type="transmembrane region" description="Helical" evidence="7">
    <location>
        <begin position="233"/>
        <end position="253"/>
    </location>
</feature>
<evidence type="ECO:0000256" key="6">
    <source>
        <dbReference type="ARBA" id="ARBA00023136"/>
    </source>
</evidence>
<organism evidence="8">
    <name type="scientific">Psilocybe cubensis</name>
    <name type="common">Psychedelic mushroom</name>
    <name type="synonym">Stropharia cubensis</name>
    <dbReference type="NCBI Taxonomy" id="181762"/>
    <lineage>
        <taxon>Eukaryota</taxon>
        <taxon>Fungi</taxon>
        <taxon>Dikarya</taxon>
        <taxon>Basidiomycota</taxon>
        <taxon>Agaricomycotina</taxon>
        <taxon>Agaricomycetes</taxon>
        <taxon>Agaricomycetidae</taxon>
        <taxon>Agaricales</taxon>
        <taxon>Agaricineae</taxon>
        <taxon>Strophariaceae</taxon>
        <taxon>Psilocybe</taxon>
    </lineage>
</organism>
<evidence type="ECO:0000256" key="4">
    <source>
        <dbReference type="ARBA" id="ARBA00022692"/>
    </source>
</evidence>
<sequence>MPPPSLGSPEALYHVVPSASYDANPSQIELDREGGAVETGVSTPPLSHPQTVLVTAPIRWIHFILGCAVLLSWNVVITAMPFFSSRLANSSLHSTFASYLTTTFTAANFIALGHATANSKHTSPSRQTRSSIIWLAILNFLLTLSTFFTPSPGVFFSFILFNGASQAVVGAYLQTSVIAVASLFGPLAVQAMMSGQAAVAVAVSGVQVISAAASVRGKTRVYISDGSAEERSAFIFFSLSTLFLVVSAGAHSWMTKTPIYQQVAASLERGRKRTAGEIGHADEREGLVTHVSSTSAIEDTANAFRVGRANAIYEVAVAYVFIVTLAVYPPITTSVQPTNPSTHPLLFSAFHFLVFNVGDFLGRYICSFPIFLIWSARRLLALSLSRTLFIPLFLMCNIQRGPTAAVTSPIINSDLMFMIILFLFGWSNGYLSSLCMMSAPSLEHNPRLKGRAEDVDVAATVASFCLVGGLSIGSIMSFAVKGIFCGCNPFTN</sequence>
<dbReference type="GO" id="GO:0000329">
    <property type="term" value="C:fungal-type vacuole membrane"/>
    <property type="evidence" value="ECO:0007669"/>
    <property type="project" value="TreeGrafter"/>
</dbReference>
<dbReference type="PIRSF" id="PIRSF016379">
    <property type="entry name" value="ENT"/>
    <property type="match status" value="1"/>
</dbReference>
<dbReference type="GO" id="GO:0015205">
    <property type="term" value="F:nucleobase transmembrane transporter activity"/>
    <property type="evidence" value="ECO:0007669"/>
    <property type="project" value="TreeGrafter"/>
</dbReference>
<dbReference type="PRINTS" id="PR01130">
    <property type="entry name" value="DERENTRNSPRT"/>
</dbReference>
<evidence type="ECO:0000256" key="2">
    <source>
        <dbReference type="ARBA" id="ARBA00007965"/>
    </source>
</evidence>